<proteinExistence type="predicted"/>
<organism evidence="1 2">
    <name type="scientific">Lactarius akahatsu</name>
    <dbReference type="NCBI Taxonomy" id="416441"/>
    <lineage>
        <taxon>Eukaryota</taxon>
        <taxon>Fungi</taxon>
        <taxon>Dikarya</taxon>
        <taxon>Basidiomycota</taxon>
        <taxon>Agaricomycotina</taxon>
        <taxon>Agaricomycetes</taxon>
        <taxon>Russulales</taxon>
        <taxon>Russulaceae</taxon>
        <taxon>Lactarius</taxon>
    </lineage>
</organism>
<dbReference type="EMBL" id="JAKELL010000558">
    <property type="protein sequence ID" value="KAH8976553.1"/>
    <property type="molecule type" value="Genomic_DNA"/>
</dbReference>
<protein>
    <submittedName>
        <fullName evidence="1">Uncharacterized protein</fullName>
    </submittedName>
</protein>
<accession>A0AAD4Q6Y3</accession>
<sequence length="198" mass="22581">MQTADEKVLELATDLKVAVIIVFTKYDFLFNEHHQKVAKEAQSLGNPTNTDTTRTEAEARAKRYLDALIDTSQRQAQRRFECVTVSIQRYPTGSLTLKCINMLKGLTETTRKCLHEVEGDLWVPWAAAQQINAQQKVNFSIKCVSRFSSTANLSLFLNLYNSPCQRGLQKLLDRSGEEHRVSGTHFVGLFVPYSLRYY</sequence>
<comment type="caution">
    <text evidence="1">The sequence shown here is derived from an EMBL/GenBank/DDBJ whole genome shotgun (WGS) entry which is preliminary data.</text>
</comment>
<name>A0AAD4Q6Y3_9AGAM</name>
<evidence type="ECO:0000313" key="1">
    <source>
        <dbReference type="EMBL" id="KAH8976553.1"/>
    </source>
</evidence>
<evidence type="ECO:0000313" key="2">
    <source>
        <dbReference type="Proteomes" id="UP001201163"/>
    </source>
</evidence>
<dbReference type="AlphaFoldDB" id="A0AAD4Q6Y3"/>
<gene>
    <name evidence="1" type="ORF">EDB92DRAFT_1276134</name>
</gene>
<dbReference type="Proteomes" id="UP001201163">
    <property type="component" value="Unassembled WGS sequence"/>
</dbReference>
<keyword evidence="2" id="KW-1185">Reference proteome</keyword>
<reference evidence="1" key="1">
    <citation type="submission" date="2022-01" db="EMBL/GenBank/DDBJ databases">
        <title>Comparative genomics reveals a dynamic genome evolution in the ectomycorrhizal milk-cap (Lactarius) mushrooms.</title>
        <authorList>
            <consortium name="DOE Joint Genome Institute"/>
            <person name="Lebreton A."/>
            <person name="Tang N."/>
            <person name="Kuo A."/>
            <person name="LaButti K."/>
            <person name="Drula E."/>
            <person name="Barry K."/>
            <person name="Clum A."/>
            <person name="Lipzen A."/>
            <person name="Mousain D."/>
            <person name="Ng V."/>
            <person name="Wang R."/>
            <person name="Wang X."/>
            <person name="Dai Y."/>
            <person name="Henrissat B."/>
            <person name="Grigoriev I.V."/>
            <person name="Guerin-Laguette A."/>
            <person name="Yu F."/>
            <person name="Martin F.M."/>
        </authorList>
    </citation>
    <scope>NUCLEOTIDE SEQUENCE</scope>
    <source>
        <strain evidence="1">QP</strain>
    </source>
</reference>